<dbReference type="SMART" id="SM00908">
    <property type="entry name" value="Gal-bind_lectin"/>
    <property type="match status" value="2"/>
</dbReference>
<dbReference type="eggNOG" id="KOG3587">
    <property type="taxonomic scope" value="Eukaryota"/>
</dbReference>
<dbReference type="CDD" id="cd00070">
    <property type="entry name" value="GLECT"/>
    <property type="match status" value="2"/>
</dbReference>
<dbReference type="EMBL" id="AGCU01199250">
    <property type="status" value="NOT_ANNOTATED_CDS"/>
    <property type="molecule type" value="Genomic_DNA"/>
</dbReference>
<keyword evidence="2" id="KW-0677">Repeat</keyword>
<dbReference type="PANTHER" id="PTHR11346">
    <property type="entry name" value="GALECTIN"/>
    <property type="match status" value="1"/>
</dbReference>
<dbReference type="OMA" id="IRCEYEG"/>
<evidence type="ECO:0000313" key="5">
    <source>
        <dbReference type="Ensembl" id="ENSPSIP00000017574.1"/>
    </source>
</evidence>
<accession>K7GBB3</accession>
<dbReference type="Ensembl" id="ENSPSIT00000017653.1">
    <property type="protein sequence ID" value="ENSPSIP00000017574.1"/>
    <property type="gene ID" value="ENSPSIG00000015592.1"/>
</dbReference>
<dbReference type="GO" id="GO:0032689">
    <property type="term" value="P:negative regulation of type II interferon production"/>
    <property type="evidence" value="ECO:0007669"/>
    <property type="project" value="TreeGrafter"/>
</dbReference>
<dbReference type="InterPro" id="IPR001079">
    <property type="entry name" value="Galectin_CRD"/>
</dbReference>
<evidence type="ECO:0000256" key="2">
    <source>
        <dbReference type="ARBA" id="ARBA00022737"/>
    </source>
</evidence>
<name>K7GBB3_PELSI</name>
<dbReference type="SMART" id="SM00276">
    <property type="entry name" value="GLECT"/>
    <property type="match status" value="2"/>
</dbReference>
<dbReference type="FunFam" id="2.60.120.200:FF:000023">
    <property type="entry name" value="Galectin"/>
    <property type="match status" value="1"/>
</dbReference>
<dbReference type="PROSITE" id="PS51304">
    <property type="entry name" value="GALECTIN"/>
    <property type="match status" value="2"/>
</dbReference>
<reference evidence="5" key="4">
    <citation type="submission" date="2025-09" db="UniProtKB">
        <authorList>
            <consortium name="Ensembl"/>
        </authorList>
    </citation>
    <scope>IDENTIFICATION</scope>
</reference>
<dbReference type="GO" id="GO:2000562">
    <property type="term" value="P:negative regulation of CD4-positive, alpha-beta T cell proliferation"/>
    <property type="evidence" value="ECO:0007669"/>
    <property type="project" value="TreeGrafter"/>
</dbReference>
<evidence type="ECO:0000256" key="3">
    <source>
        <dbReference type="RuleBase" id="RU102079"/>
    </source>
</evidence>
<organism evidence="5 6">
    <name type="scientific">Pelodiscus sinensis</name>
    <name type="common">Chinese softshell turtle</name>
    <name type="synonym">Trionyx sinensis</name>
    <dbReference type="NCBI Taxonomy" id="13735"/>
    <lineage>
        <taxon>Eukaryota</taxon>
        <taxon>Metazoa</taxon>
        <taxon>Chordata</taxon>
        <taxon>Craniata</taxon>
        <taxon>Vertebrata</taxon>
        <taxon>Euteleostomi</taxon>
        <taxon>Archelosauria</taxon>
        <taxon>Testudinata</taxon>
        <taxon>Testudines</taxon>
        <taxon>Cryptodira</taxon>
        <taxon>Trionychia</taxon>
        <taxon>Trionychidae</taxon>
        <taxon>Pelodiscus</taxon>
    </lineage>
</organism>
<dbReference type="HOGENOM" id="CLU_037794_1_0_1"/>
<dbReference type="GO" id="GO:0030246">
    <property type="term" value="F:carbohydrate binding"/>
    <property type="evidence" value="ECO:0007669"/>
    <property type="project" value="UniProtKB-UniRule"/>
</dbReference>
<dbReference type="Pfam" id="PF00337">
    <property type="entry name" value="Gal-bind_lectin"/>
    <property type="match status" value="2"/>
</dbReference>
<reference evidence="6" key="1">
    <citation type="submission" date="2011-10" db="EMBL/GenBank/DDBJ databases">
        <authorList>
            <consortium name="Soft-shell Turtle Genome Consortium"/>
        </authorList>
    </citation>
    <scope>NUCLEOTIDE SEQUENCE [LARGE SCALE GENOMIC DNA]</scope>
    <source>
        <strain evidence="6">Daiwa-1</strain>
    </source>
</reference>
<evidence type="ECO:0000259" key="4">
    <source>
        <dbReference type="PROSITE" id="PS51304"/>
    </source>
</evidence>
<keyword evidence="1 3" id="KW-0430">Lectin</keyword>
<reference evidence="6" key="2">
    <citation type="journal article" date="2013" name="Nat. Genet.">
        <title>The draft genomes of soft-shell turtle and green sea turtle yield insights into the development and evolution of the turtle-specific body plan.</title>
        <authorList>
            <person name="Wang Z."/>
            <person name="Pascual-Anaya J."/>
            <person name="Zadissa A."/>
            <person name="Li W."/>
            <person name="Niimura Y."/>
            <person name="Huang Z."/>
            <person name="Li C."/>
            <person name="White S."/>
            <person name="Xiong Z."/>
            <person name="Fang D."/>
            <person name="Wang B."/>
            <person name="Ming Y."/>
            <person name="Chen Y."/>
            <person name="Zheng Y."/>
            <person name="Kuraku S."/>
            <person name="Pignatelli M."/>
            <person name="Herrero J."/>
            <person name="Beal K."/>
            <person name="Nozawa M."/>
            <person name="Li Q."/>
            <person name="Wang J."/>
            <person name="Zhang H."/>
            <person name="Yu L."/>
            <person name="Shigenobu S."/>
            <person name="Wang J."/>
            <person name="Liu J."/>
            <person name="Flicek P."/>
            <person name="Searle S."/>
            <person name="Wang J."/>
            <person name="Kuratani S."/>
            <person name="Yin Y."/>
            <person name="Aken B."/>
            <person name="Zhang G."/>
            <person name="Irie N."/>
        </authorList>
    </citation>
    <scope>NUCLEOTIDE SEQUENCE [LARGE SCALE GENOMIC DNA]</scope>
    <source>
        <strain evidence="6">Daiwa-1</strain>
    </source>
</reference>
<protein>
    <recommendedName>
        <fullName evidence="3">Galectin</fullName>
    </recommendedName>
</protein>
<dbReference type="InterPro" id="IPR013320">
    <property type="entry name" value="ConA-like_dom_sf"/>
</dbReference>
<dbReference type="STRING" id="13735.ENSPSIP00000017574"/>
<sequence length="357" mass="39928">VVFLSPVPQCLPFTGPIDGSLSNGMMVIISGTVSQNCDRTRFHIDFESASSQNPQNDIAFHFNPRFEEGGYVVCNTFENQSWGKEERKYKMPFLKGHSFKVKILVKHDSFMVTVNEDHFLEYKHRIPVHKVKAIGVAGGMEVSDISFQKAAGDTCTMFTFASMGYKHSACSQSPELMREAGPLGIWPFDISPCTKAVFSASQLAPGSPLPPNPIHPPEPYQPQPYPMPYRTSMAGGLSPSKSVIITGISLPKANRFHVNLKRDEDIAFQLNPRFSEKAIVRNTKLNQIWGPEERSLSSDMPFVHGKGFIIWIVCDAHCFKVAVNGQHQFDYKHRVPNLQEINLLEIEGDVLLTCVQV</sequence>
<evidence type="ECO:0000313" key="6">
    <source>
        <dbReference type="Proteomes" id="UP000007267"/>
    </source>
</evidence>
<dbReference type="AlphaFoldDB" id="K7GBB3"/>
<dbReference type="Gene3D" id="2.60.120.200">
    <property type="match status" value="2"/>
</dbReference>
<dbReference type="EMBL" id="AGCU01199251">
    <property type="status" value="NOT_ANNOTATED_CDS"/>
    <property type="molecule type" value="Genomic_DNA"/>
</dbReference>
<dbReference type="GeneTree" id="ENSGT00940000162258"/>
<dbReference type="GO" id="GO:0005829">
    <property type="term" value="C:cytosol"/>
    <property type="evidence" value="ECO:0007669"/>
    <property type="project" value="TreeGrafter"/>
</dbReference>
<evidence type="ECO:0000256" key="1">
    <source>
        <dbReference type="ARBA" id="ARBA00022734"/>
    </source>
</evidence>
<proteinExistence type="predicted"/>
<dbReference type="GO" id="GO:0016936">
    <property type="term" value="F:galactoside binding"/>
    <property type="evidence" value="ECO:0007669"/>
    <property type="project" value="TreeGrafter"/>
</dbReference>
<dbReference type="InterPro" id="IPR044156">
    <property type="entry name" value="Galectin-like"/>
</dbReference>
<dbReference type="Proteomes" id="UP000007267">
    <property type="component" value="Unassembled WGS sequence"/>
</dbReference>
<dbReference type="PANTHER" id="PTHR11346:SF80">
    <property type="entry name" value="GALECTIN-9C"/>
    <property type="match status" value="1"/>
</dbReference>
<dbReference type="GO" id="GO:0010628">
    <property type="term" value="P:positive regulation of gene expression"/>
    <property type="evidence" value="ECO:0007669"/>
    <property type="project" value="TreeGrafter"/>
</dbReference>
<feature type="domain" description="Galectin" evidence="4">
    <location>
        <begin position="13"/>
        <end position="148"/>
    </location>
</feature>
<dbReference type="FunFam" id="2.60.120.200:FF:000124">
    <property type="entry name" value="Galectin-4"/>
    <property type="match status" value="1"/>
</dbReference>
<keyword evidence="6" id="KW-1185">Reference proteome</keyword>
<dbReference type="SUPFAM" id="SSF49899">
    <property type="entry name" value="Concanavalin A-like lectins/glucanases"/>
    <property type="match status" value="2"/>
</dbReference>
<dbReference type="GO" id="GO:0005634">
    <property type="term" value="C:nucleus"/>
    <property type="evidence" value="ECO:0007669"/>
    <property type="project" value="TreeGrafter"/>
</dbReference>
<reference evidence="5" key="3">
    <citation type="submission" date="2025-08" db="UniProtKB">
        <authorList>
            <consortium name="Ensembl"/>
        </authorList>
    </citation>
    <scope>IDENTIFICATION</scope>
</reference>
<feature type="domain" description="Galectin" evidence="4">
    <location>
        <begin position="229"/>
        <end position="357"/>
    </location>
</feature>